<name>A0A9N8DUC0_9STRA</name>
<protein>
    <submittedName>
        <fullName evidence="2">Uncharacterized protein</fullName>
    </submittedName>
</protein>
<sequence>MEDFKAAAKAAMDKEFRVFQYTYAEMPVSRMLLNQYKSLLMPFFTPIEKKERSNIEKVVKNALKKVQYLSSNLHYAEQDIRWRHIGKWNEDVVVIDFGDMKETKKDDVQKLAKHHCDKLLQRLPPSDKAEHPSEAKGEIRSDVNLRQSEPTEEK</sequence>
<organism evidence="2 3">
    <name type="scientific">Seminavis robusta</name>
    <dbReference type="NCBI Taxonomy" id="568900"/>
    <lineage>
        <taxon>Eukaryota</taxon>
        <taxon>Sar</taxon>
        <taxon>Stramenopiles</taxon>
        <taxon>Ochrophyta</taxon>
        <taxon>Bacillariophyta</taxon>
        <taxon>Bacillariophyceae</taxon>
        <taxon>Bacillariophycidae</taxon>
        <taxon>Naviculales</taxon>
        <taxon>Naviculaceae</taxon>
        <taxon>Seminavis</taxon>
    </lineage>
</organism>
<evidence type="ECO:0000256" key="1">
    <source>
        <dbReference type="SAM" id="MobiDB-lite"/>
    </source>
</evidence>
<evidence type="ECO:0000313" key="3">
    <source>
        <dbReference type="Proteomes" id="UP001153069"/>
    </source>
</evidence>
<comment type="caution">
    <text evidence="2">The sequence shown here is derived from an EMBL/GenBank/DDBJ whole genome shotgun (WGS) entry which is preliminary data.</text>
</comment>
<dbReference type="AlphaFoldDB" id="A0A9N8DUC0"/>
<feature type="region of interest" description="Disordered" evidence="1">
    <location>
        <begin position="119"/>
        <end position="154"/>
    </location>
</feature>
<gene>
    <name evidence="2" type="ORF">SEMRO_296_G110720.1</name>
</gene>
<dbReference type="EMBL" id="CAICTM010000295">
    <property type="protein sequence ID" value="CAB9507194.1"/>
    <property type="molecule type" value="Genomic_DNA"/>
</dbReference>
<dbReference type="OrthoDB" id="56012at2759"/>
<proteinExistence type="predicted"/>
<reference evidence="2" key="1">
    <citation type="submission" date="2020-06" db="EMBL/GenBank/DDBJ databases">
        <authorList>
            <consortium name="Plant Systems Biology data submission"/>
        </authorList>
    </citation>
    <scope>NUCLEOTIDE SEQUENCE</scope>
    <source>
        <strain evidence="2">D6</strain>
    </source>
</reference>
<dbReference type="Proteomes" id="UP001153069">
    <property type="component" value="Unassembled WGS sequence"/>
</dbReference>
<accession>A0A9N8DUC0</accession>
<evidence type="ECO:0000313" key="2">
    <source>
        <dbReference type="EMBL" id="CAB9507194.1"/>
    </source>
</evidence>
<keyword evidence="3" id="KW-1185">Reference proteome</keyword>